<dbReference type="Pfam" id="PF01833">
    <property type="entry name" value="TIG"/>
    <property type="match status" value="1"/>
</dbReference>
<reference evidence="2" key="1">
    <citation type="submission" date="2020-06" db="EMBL/GenBank/DDBJ databases">
        <title>Legume-microbial interactions unlock mineral nutrients during tropical forest succession.</title>
        <authorList>
            <person name="Epihov D.Z."/>
        </authorList>
    </citation>
    <scope>NUCLEOTIDE SEQUENCE [LARGE SCALE GENOMIC DNA]</scope>
    <source>
        <strain evidence="2">Pan2503</strain>
    </source>
</reference>
<sequence length="220" mass="20855">MTAGGSGGSNGNNGTEYGSVGAGSGAGGVGLSASNVTGLNGGLYGGGASGGSNGGAIADIGGGGGAQGLIVINYTPVPAPTVTAVSPNSGPAAGGTSVAITGTTFTGATAVKFGATNAASFLVNSPTSITATSPAHALGAVDITVTTPPGTSATSGADVFTFIALDILSNIVAKHMPPKHSLPLLLRQGMAADVPISAPPTIDGGSTQTIYRLRSGGWDW</sequence>
<dbReference type="SMART" id="SM00429">
    <property type="entry name" value="IPT"/>
    <property type="match status" value="1"/>
</dbReference>
<dbReference type="SUPFAM" id="SSF81296">
    <property type="entry name" value="E set domains"/>
    <property type="match status" value="1"/>
</dbReference>
<dbReference type="Proteomes" id="UP000567293">
    <property type="component" value="Unassembled WGS sequence"/>
</dbReference>
<evidence type="ECO:0000259" key="1">
    <source>
        <dbReference type="SMART" id="SM00429"/>
    </source>
</evidence>
<accession>A0A7V8NMC3</accession>
<dbReference type="CDD" id="cd00102">
    <property type="entry name" value="IPT"/>
    <property type="match status" value="1"/>
</dbReference>
<protein>
    <submittedName>
        <fullName evidence="2">IPT/TIG domain-containing protein</fullName>
    </submittedName>
</protein>
<evidence type="ECO:0000313" key="3">
    <source>
        <dbReference type="Proteomes" id="UP000567293"/>
    </source>
</evidence>
<comment type="caution">
    <text evidence="2">The sequence shown here is derived from an EMBL/GenBank/DDBJ whole genome shotgun (WGS) entry which is preliminary data.</text>
</comment>
<gene>
    <name evidence="2" type="ORF">HRJ53_01985</name>
</gene>
<dbReference type="InterPro" id="IPR013783">
    <property type="entry name" value="Ig-like_fold"/>
</dbReference>
<name>A0A7V8NMC3_9BACT</name>
<dbReference type="EMBL" id="JACDQQ010000201">
    <property type="protein sequence ID" value="MBA0083742.1"/>
    <property type="molecule type" value="Genomic_DNA"/>
</dbReference>
<dbReference type="InterPro" id="IPR002909">
    <property type="entry name" value="IPT_dom"/>
</dbReference>
<organism evidence="2 3">
    <name type="scientific">Candidatus Acidiferrum panamense</name>
    <dbReference type="NCBI Taxonomy" id="2741543"/>
    <lineage>
        <taxon>Bacteria</taxon>
        <taxon>Pseudomonadati</taxon>
        <taxon>Acidobacteriota</taxon>
        <taxon>Terriglobia</taxon>
        <taxon>Candidatus Acidiferrales</taxon>
        <taxon>Candidatus Acidiferrum</taxon>
    </lineage>
</organism>
<feature type="domain" description="IPT/TIG" evidence="1">
    <location>
        <begin position="79"/>
        <end position="163"/>
    </location>
</feature>
<dbReference type="Gene3D" id="2.60.40.10">
    <property type="entry name" value="Immunoglobulins"/>
    <property type="match status" value="1"/>
</dbReference>
<keyword evidence="3" id="KW-1185">Reference proteome</keyword>
<dbReference type="AlphaFoldDB" id="A0A7V8NMC3"/>
<proteinExistence type="predicted"/>
<evidence type="ECO:0000313" key="2">
    <source>
        <dbReference type="EMBL" id="MBA0083742.1"/>
    </source>
</evidence>
<dbReference type="InterPro" id="IPR014756">
    <property type="entry name" value="Ig_E-set"/>
</dbReference>